<feature type="transmembrane region" description="Helical" evidence="2">
    <location>
        <begin position="590"/>
        <end position="611"/>
    </location>
</feature>
<keyword evidence="2" id="KW-0812">Transmembrane</keyword>
<keyword evidence="2" id="KW-0472">Membrane</keyword>
<sequence>MENKLNNLVKALTNFIFYWALFCFILLLFYDFTVYGQLQQLNSRLIYSSSRNDLPAYNNRFEVKSTDDGSLLIMSKNNKKQYKSIRVLLPNGPTIDIELNFLDKNITHIFPLTMQYYLLLYGQKINRNMQVSGIVLDYDKQIIKDNLFVANGTIYEIEDLDLVMDTRLSSFLIYYVNYTLTNPSVHWITYNLLTINNTINTDLQFKIQPSFYGGSIVISWASLPSNSSTNDDYYEYVISDNNYTNMTGSIFGPDGTEIMSWRMSQLNQINQNKSIFHSATFNLMKNNTYISYINYSFNEWDIFSINLPPTRNDSGYKNPNIISTYPARNDNIPISELNINITFSSEISISSNNLTIYYLDTSTNTLNFRKFYSKNSECHILFNNTLSCNVTSSIFNQWNATYIIVMDNNFVKFSSTNEPMYGIEEYIWKFTTVTCPQHSYGIHSDTAIGTLQLTLGDYIKEDSISNFLIKGLAESIPINSERLKFTDRLQSNSSTSPLQYVIQLKISSTTNSCQASVSQTINYLNELINDKNTIIYKNNYTKYLDSSYGFRVNLNLWNVVKFKLLGVLIGIIILSLIVLWARFKYLEGQSFMIFSAVIILFDLVMDILFIAENGKDVSQPDLYIIRAHIALIFYLFRSLRLGLEGLELYEVVALTKIGSGNNSFLNLCQSIIHYRLHNNSLIVLEGANVALLEFLTSNFAGFPTFNAPFSKSVKCWIYWMTIINTFIKSIPQLVIQVLYFRYTVEYKAIPFLTLLVSAISLLNDIILKLFKFFGNQNESGNEDKHLYEIYNNDKIQLENGENDNEENNNREISTFIHNEDQIN</sequence>
<evidence type="ECO:0000313" key="3">
    <source>
        <dbReference type="EMBL" id="KAF0424079.1"/>
    </source>
</evidence>
<dbReference type="Proteomes" id="UP000439903">
    <property type="component" value="Unassembled WGS sequence"/>
</dbReference>
<evidence type="ECO:0000313" key="4">
    <source>
        <dbReference type="Proteomes" id="UP000439903"/>
    </source>
</evidence>
<dbReference type="EMBL" id="WTPW01001655">
    <property type="protein sequence ID" value="KAF0424079.1"/>
    <property type="molecule type" value="Genomic_DNA"/>
</dbReference>
<feature type="region of interest" description="Disordered" evidence="1">
    <location>
        <begin position="798"/>
        <end position="823"/>
    </location>
</feature>
<proteinExistence type="predicted"/>
<name>A0A8H3X661_GIGMA</name>
<keyword evidence="2" id="KW-1133">Transmembrane helix</keyword>
<comment type="caution">
    <text evidence="3">The sequence shown here is derived from an EMBL/GenBank/DDBJ whole genome shotgun (WGS) entry which is preliminary data.</text>
</comment>
<keyword evidence="4" id="KW-1185">Reference proteome</keyword>
<gene>
    <name evidence="3" type="ORF">F8M41_006619</name>
</gene>
<evidence type="ECO:0000256" key="1">
    <source>
        <dbReference type="SAM" id="MobiDB-lite"/>
    </source>
</evidence>
<feature type="transmembrane region" description="Helical" evidence="2">
    <location>
        <begin position="12"/>
        <end position="30"/>
    </location>
</feature>
<feature type="transmembrane region" description="Helical" evidence="2">
    <location>
        <begin position="748"/>
        <end position="767"/>
    </location>
</feature>
<reference evidence="3 4" key="1">
    <citation type="journal article" date="2019" name="Environ. Microbiol.">
        <title>At the nexus of three kingdoms: the genome of the mycorrhizal fungus Gigaspora margarita provides insights into plant, endobacterial and fungal interactions.</title>
        <authorList>
            <person name="Venice F."/>
            <person name="Ghignone S."/>
            <person name="Salvioli di Fossalunga A."/>
            <person name="Amselem J."/>
            <person name="Novero M."/>
            <person name="Xianan X."/>
            <person name="Sedzielewska Toro K."/>
            <person name="Morin E."/>
            <person name="Lipzen A."/>
            <person name="Grigoriev I.V."/>
            <person name="Henrissat B."/>
            <person name="Martin F.M."/>
            <person name="Bonfante P."/>
        </authorList>
    </citation>
    <scope>NUCLEOTIDE SEQUENCE [LARGE SCALE GENOMIC DNA]</scope>
    <source>
        <strain evidence="3 4">BEG34</strain>
    </source>
</reference>
<feature type="transmembrane region" description="Helical" evidence="2">
    <location>
        <begin position="623"/>
        <end position="639"/>
    </location>
</feature>
<organism evidence="3 4">
    <name type="scientific">Gigaspora margarita</name>
    <dbReference type="NCBI Taxonomy" id="4874"/>
    <lineage>
        <taxon>Eukaryota</taxon>
        <taxon>Fungi</taxon>
        <taxon>Fungi incertae sedis</taxon>
        <taxon>Mucoromycota</taxon>
        <taxon>Glomeromycotina</taxon>
        <taxon>Glomeromycetes</taxon>
        <taxon>Diversisporales</taxon>
        <taxon>Gigasporaceae</taxon>
        <taxon>Gigaspora</taxon>
    </lineage>
</organism>
<accession>A0A8H3X661</accession>
<feature type="transmembrane region" description="Helical" evidence="2">
    <location>
        <begin position="564"/>
        <end position="583"/>
    </location>
</feature>
<dbReference type="AlphaFoldDB" id="A0A8H3X661"/>
<protein>
    <submittedName>
        <fullName evidence="3">Uncharacterized protein</fullName>
    </submittedName>
</protein>
<evidence type="ECO:0000256" key="2">
    <source>
        <dbReference type="SAM" id="Phobius"/>
    </source>
</evidence>
<feature type="transmembrane region" description="Helical" evidence="2">
    <location>
        <begin position="716"/>
        <end position="742"/>
    </location>
</feature>